<evidence type="ECO:0000313" key="8">
    <source>
        <dbReference type="EMBL" id="MCU9593675.1"/>
    </source>
</evidence>
<comment type="similarity">
    <text evidence="6">Belongs to the helicase family. DinG subfamily. Type 2 sub-subfamily.</text>
</comment>
<name>A0ABT2WDU8_9BACI</name>
<dbReference type="InterPro" id="IPR013520">
    <property type="entry name" value="Ribonucl_H"/>
</dbReference>
<evidence type="ECO:0000256" key="3">
    <source>
        <dbReference type="ARBA" id="ARBA00022801"/>
    </source>
</evidence>
<evidence type="ECO:0000256" key="5">
    <source>
        <dbReference type="ARBA" id="ARBA00022840"/>
    </source>
</evidence>
<dbReference type="InterPro" id="IPR006310">
    <property type="entry name" value="DinG"/>
</dbReference>
<dbReference type="SUPFAM" id="SSF53098">
    <property type="entry name" value="Ribonuclease H-like"/>
    <property type="match status" value="1"/>
</dbReference>
<dbReference type="GO" id="GO:0016787">
    <property type="term" value="F:hydrolase activity"/>
    <property type="evidence" value="ECO:0007669"/>
    <property type="project" value="UniProtKB-KW"/>
</dbReference>
<evidence type="ECO:0000313" key="9">
    <source>
        <dbReference type="Proteomes" id="UP001208656"/>
    </source>
</evidence>
<proteinExistence type="inferred from homology"/>
<feature type="domain" description="Helicase ATP-binding" evidence="7">
    <location>
        <begin position="241"/>
        <end position="518"/>
    </location>
</feature>
<dbReference type="InterPro" id="IPR006555">
    <property type="entry name" value="ATP-dep_Helicase_C"/>
</dbReference>
<dbReference type="SMART" id="SM00479">
    <property type="entry name" value="EXOIII"/>
    <property type="match status" value="1"/>
</dbReference>
<gene>
    <name evidence="6 8" type="primary">dinG</name>
    <name evidence="8" type="ORF">OEV82_04280</name>
</gene>
<evidence type="ECO:0000256" key="6">
    <source>
        <dbReference type="RuleBase" id="RU364106"/>
    </source>
</evidence>
<dbReference type="GO" id="GO:0003678">
    <property type="term" value="F:DNA helicase activity"/>
    <property type="evidence" value="ECO:0007669"/>
    <property type="project" value="UniProtKB-EC"/>
</dbReference>
<dbReference type="Gene3D" id="3.40.50.300">
    <property type="entry name" value="P-loop containing nucleotide triphosphate hydrolases"/>
    <property type="match status" value="2"/>
</dbReference>
<keyword evidence="5 6" id="KW-0067">ATP-binding</keyword>
<dbReference type="PANTHER" id="PTHR30231">
    <property type="entry name" value="DNA POLYMERASE III SUBUNIT EPSILON"/>
    <property type="match status" value="1"/>
</dbReference>
<keyword evidence="3 6" id="KW-0378">Hydrolase</keyword>
<sequence length="924" mass="106605">MNKFVIVDIETTGHSPKKGDRIIQFAGVVIEKGKIVDTYTTYINPEVPISPFITELTGIDNERVAKAPVFHEVAEDILKLLEGACFVAHNVHFDYTFLQEELELNHFPLLDCPVLDTVEMTRIFEPTMESLKLSDIASVAGFDHDRPHQADSDAYVTAEWFLHLLEKAGTFPKRTINQLRKFSKGLRTNLYEILDEIYKKKIENKESLPDHLDIYRGIVFKKQHVFDKARPSINNNNQILKIEDLVKNHTLSSEEMSLIKYIIKCLNDGELALVEPDIHYNKELSYLIAASFISIIKKEPVIISLASVSNQQMITETIMPKLKEILHVPIQIQLLKGKKQYLNLWKFEKVLKDDSQNYDEIITKMQMLVWLTETNTGDVSEINLSSAGLQFLEKLSEIPLTEAEKDNPWLKHDFYKKALSNAREAQVIITNHHFLMSHLTNPNSQMININYCIIDDAHLFEKNAIKYFGKRLSYSSVKYYLNQLGNPDQLKILGRIERLIRDKGIFVKHSTELIYQYYLELSAKSDEFFLLCYNYLLKLKKNTNQGKMSCQFHIRENNSLLYSWERVYDAYKNLYNSLFDRLSALIDLYKDFNDNEKLLVEDFAYILNQLTMFKDMHDEFIMQMDQQRIIFGEADLKSAQTSMVIKSQFLSIHKQLANFYMSKKAILFISNSLTIKNSFTFISKQLGLESFPFVQKQFQTQLNTETDVHLYALNDIPNVVDISEEEYVEVISNHIIAIAQTLQGRIMISFSSYEMLKDTYNLIKDSETLEEFVLLAQGVTSGSIHRLAKQFNRFEKAILFTTATHIEGLLIEGIVDALIIARLPFTSPNDPVFAKQFKVIKSMGKSPFYELSLPDAVLRLKLSLVKFFKLKSKAGSVIIFDKRIYATNYGHAFLESLPGVSIKTVSLQKLCKQLEKNKGELDLD</sequence>
<keyword evidence="1 6" id="KW-0540">Nuclease</keyword>
<keyword evidence="9" id="KW-1185">Reference proteome</keyword>
<comment type="function">
    <text evidence="6">3'-5' exonuclease.</text>
</comment>
<dbReference type="PANTHER" id="PTHR30231:SF41">
    <property type="entry name" value="DNA POLYMERASE III SUBUNIT EPSILON"/>
    <property type="match status" value="1"/>
</dbReference>
<dbReference type="Pfam" id="PF00929">
    <property type="entry name" value="RNase_T"/>
    <property type="match status" value="1"/>
</dbReference>
<dbReference type="Gene3D" id="3.30.420.10">
    <property type="entry name" value="Ribonuclease H-like superfamily/Ribonuclease H"/>
    <property type="match status" value="1"/>
</dbReference>
<dbReference type="InterPro" id="IPR006054">
    <property type="entry name" value="DnaQ"/>
</dbReference>
<organism evidence="8 9">
    <name type="scientific">Pallidibacillus thermolactis</name>
    <dbReference type="NCBI Taxonomy" id="251051"/>
    <lineage>
        <taxon>Bacteria</taxon>
        <taxon>Bacillati</taxon>
        <taxon>Bacillota</taxon>
        <taxon>Bacilli</taxon>
        <taxon>Bacillales</taxon>
        <taxon>Bacillaceae</taxon>
        <taxon>Pallidibacillus</taxon>
    </lineage>
</organism>
<dbReference type="InterPro" id="IPR014013">
    <property type="entry name" value="Helic_SF1/SF2_ATP-bd_DinG/Rad3"/>
</dbReference>
<dbReference type="CDD" id="cd06127">
    <property type="entry name" value="DEDDh"/>
    <property type="match status" value="1"/>
</dbReference>
<dbReference type="NCBIfam" id="NF005981">
    <property type="entry name" value="PRK08074.1"/>
    <property type="match status" value="1"/>
</dbReference>
<dbReference type="InterPro" id="IPR027417">
    <property type="entry name" value="P-loop_NTPase"/>
</dbReference>
<dbReference type="Pfam" id="PF13307">
    <property type="entry name" value="Helicase_C_2"/>
    <property type="match status" value="1"/>
</dbReference>
<evidence type="ECO:0000259" key="7">
    <source>
        <dbReference type="PROSITE" id="PS51193"/>
    </source>
</evidence>
<dbReference type="RefSeq" id="WP_263061141.1">
    <property type="nucleotide sequence ID" value="NZ_JAOUSE010000007.1"/>
</dbReference>
<dbReference type="Proteomes" id="UP001208656">
    <property type="component" value="Unassembled WGS sequence"/>
</dbReference>
<evidence type="ECO:0000256" key="4">
    <source>
        <dbReference type="ARBA" id="ARBA00022839"/>
    </source>
</evidence>
<dbReference type="NCBIfam" id="TIGR01407">
    <property type="entry name" value="dinG_rel"/>
    <property type="match status" value="1"/>
</dbReference>
<dbReference type="NCBIfam" id="TIGR00573">
    <property type="entry name" value="dnaq"/>
    <property type="match status" value="1"/>
</dbReference>
<comment type="caution">
    <text evidence="8">The sequence shown here is derived from an EMBL/GenBank/DDBJ whole genome shotgun (WGS) entry which is preliminary data.</text>
</comment>
<accession>A0ABT2WDU8</accession>
<dbReference type="EMBL" id="JAOUSE010000007">
    <property type="protein sequence ID" value="MCU9593675.1"/>
    <property type="molecule type" value="Genomic_DNA"/>
</dbReference>
<evidence type="ECO:0000256" key="1">
    <source>
        <dbReference type="ARBA" id="ARBA00022722"/>
    </source>
</evidence>
<evidence type="ECO:0000256" key="2">
    <source>
        <dbReference type="ARBA" id="ARBA00022741"/>
    </source>
</evidence>
<dbReference type="InterPro" id="IPR036397">
    <property type="entry name" value="RNaseH_sf"/>
</dbReference>
<dbReference type="EC" id="3.1.-.-" evidence="6"/>
<keyword evidence="2 6" id="KW-0547">Nucleotide-binding</keyword>
<dbReference type="PROSITE" id="PS51193">
    <property type="entry name" value="HELICASE_ATP_BIND_2"/>
    <property type="match status" value="1"/>
</dbReference>
<keyword evidence="8" id="KW-0347">Helicase</keyword>
<dbReference type="InterPro" id="IPR012337">
    <property type="entry name" value="RNaseH-like_sf"/>
</dbReference>
<protein>
    <recommendedName>
        <fullName evidence="6">3'-5' exonuclease DinG</fullName>
        <ecNumber evidence="6">3.1.-.-</ecNumber>
    </recommendedName>
</protein>
<reference evidence="8 9" key="1">
    <citation type="submission" date="2022-10" db="EMBL/GenBank/DDBJ databases">
        <title>Description of Fervidibacillus gen. nov. in the family Fervidibacillaceae fam. nov. with two species, Fervidibacillus albus sp. nov., and Fervidibacillus halotolerans sp. nov., isolated from tidal flat sediments.</title>
        <authorList>
            <person name="Kwon K.K."/>
            <person name="Yang S.-H."/>
        </authorList>
    </citation>
    <scope>NUCLEOTIDE SEQUENCE [LARGE SCALE GENOMIC DNA]</scope>
    <source>
        <strain evidence="8 9">DSM 23332</strain>
    </source>
</reference>
<keyword evidence="4 6" id="KW-0269">Exonuclease</keyword>
<dbReference type="SMART" id="SM00491">
    <property type="entry name" value="HELICc2"/>
    <property type="match status" value="1"/>
</dbReference>